<accession>R7VIC8</accession>
<evidence type="ECO:0000256" key="1">
    <source>
        <dbReference type="SAM" id="MobiDB-lite"/>
    </source>
</evidence>
<dbReference type="OrthoDB" id="10254930at2759"/>
<dbReference type="Gene3D" id="3.80.10.10">
    <property type="entry name" value="Ribonuclease Inhibitor"/>
    <property type="match status" value="3"/>
</dbReference>
<dbReference type="SUPFAM" id="SSF54236">
    <property type="entry name" value="Ubiquitin-like"/>
    <property type="match status" value="1"/>
</dbReference>
<dbReference type="Proteomes" id="UP000014760">
    <property type="component" value="Unassembled WGS sequence"/>
</dbReference>
<dbReference type="Pfam" id="PF00789">
    <property type="entry name" value="UBX"/>
    <property type="match status" value="1"/>
</dbReference>
<dbReference type="GO" id="GO:0019005">
    <property type="term" value="C:SCF ubiquitin ligase complex"/>
    <property type="evidence" value="ECO:0007669"/>
    <property type="project" value="TreeGrafter"/>
</dbReference>
<dbReference type="PANTHER" id="PTHR13318:SF190">
    <property type="entry name" value="PARTNER OF PAIRED, ISOFORM B"/>
    <property type="match status" value="1"/>
</dbReference>
<dbReference type="InterPro" id="IPR029071">
    <property type="entry name" value="Ubiquitin-like_domsf"/>
</dbReference>
<reference evidence="6" key="1">
    <citation type="submission" date="2012-12" db="EMBL/GenBank/DDBJ databases">
        <authorList>
            <person name="Hellsten U."/>
            <person name="Grimwood J."/>
            <person name="Chapman J.A."/>
            <person name="Shapiro H."/>
            <person name="Aerts A."/>
            <person name="Otillar R.P."/>
            <person name="Terry A.Y."/>
            <person name="Boore J.L."/>
            <person name="Simakov O."/>
            <person name="Marletaz F."/>
            <person name="Cho S.-J."/>
            <person name="Edsinger-Gonzales E."/>
            <person name="Havlak P."/>
            <person name="Kuo D.-H."/>
            <person name="Larsson T."/>
            <person name="Lv J."/>
            <person name="Arendt D."/>
            <person name="Savage R."/>
            <person name="Osoegawa K."/>
            <person name="de Jong P."/>
            <person name="Lindberg D.R."/>
            <person name="Seaver E.C."/>
            <person name="Weisblat D.A."/>
            <person name="Putnam N.H."/>
            <person name="Grigoriev I.V."/>
            <person name="Rokhsar D.S."/>
        </authorList>
    </citation>
    <scope>NUCLEOTIDE SEQUENCE</scope>
    <source>
        <strain evidence="6">I ESC-2004</strain>
    </source>
</reference>
<dbReference type="InterPro" id="IPR009060">
    <property type="entry name" value="UBA-like_sf"/>
</dbReference>
<dbReference type="SUPFAM" id="SSF52058">
    <property type="entry name" value="L domain-like"/>
    <property type="match status" value="1"/>
</dbReference>
<feature type="region of interest" description="Disordered" evidence="1">
    <location>
        <begin position="261"/>
        <end position="310"/>
    </location>
</feature>
<gene>
    <name evidence="4" type="ORF">CAPTEDRAFT_224593</name>
</gene>
<proteinExistence type="predicted"/>
<dbReference type="EnsemblMetazoa" id="CapteT224593">
    <property type="protein sequence ID" value="CapteP224593"/>
    <property type="gene ID" value="CapteG224593"/>
</dbReference>
<dbReference type="STRING" id="283909.R7VIC8"/>
<feature type="compositionally biased region" description="Basic and acidic residues" evidence="1">
    <location>
        <begin position="88"/>
        <end position="122"/>
    </location>
</feature>
<evidence type="ECO:0000313" key="6">
    <source>
        <dbReference type="Proteomes" id="UP000014760"/>
    </source>
</evidence>
<protein>
    <recommendedName>
        <fullName evidence="7">UBX domain-containing protein</fullName>
    </recommendedName>
</protein>
<feature type="domain" description="UBA" evidence="2">
    <location>
        <begin position="3"/>
        <end position="46"/>
    </location>
</feature>
<reference evidence="5" key="3">
    <citation type="submission" date="2015-06" db="UniProtKB">
        <authorList>
            <consortium name="EnsemblMetazoa"/>
        </authorList>
    </citation>
    <scope>IDENTIFICATION</scope>
</reference>
<feature type="region of interest" description="Disordered" evidence="1">
    <location>
        <begin position="78"/>
        <end position="122"/>
    </location>
</feature>
<dbReference type="CDD" id="cd01767">
    <property type="entry name" value="UBX"/>
    <property type="match status" value="1"/>
</dbReference>
<dbReference type="PROSITE" id="PS50030">
    <property type="entry name" value="UBA"/>
    <property type="match status" value="1"/>
</dbReference>
<evidence type="ECO:0000259" key="3">
    <source>
        <dbReference type="PROSITE" id="PS50033"/>
    </source>
</evidence>
<dbReference type="InterPro" id="IPR015940">
    <property type="entry name" value="UBA"/>
</dbReference>
<dbReference type="EMBL" id="AMQN01000656">
    <property type="status" value="NOT_ANNOTATED_CDS"/>
    <property type="molecule type" value="Genomic_DNA"/>
</dbReference>
<dbReference type="AlphaFoldDB" id="R7VIC8"/>
<name>R7VIC8_CAPTE</name>
<dbReference type="PANTHER" id="PTHR13318">
    <property type="entry name" value="PARTNER OF PAIRED, ISOFORM B-RELATED"/>
    <property type="match status" value="1"/>
</dbReference>
<dbReference type="Gene3D" id="1.10.8.10">
    <property type="entry name" value="DNA helicase RuvA subunit, C-terminal domain"/>
    <property type="match status" value="1"/>
</dbReference>
<sequence length="858" mass="95017">MASSSQNVDDLIMCLVGMGFDLDDCQEAVRVGKLSVEAAIEWILAGKPPLDSGSSGTLRLTSDAAAFGVAGTLAEPPAAASAAVPQEIEPKDESDSKVVSRSHMNDEQRQIRDRFEEKQRDEATKIAKEERLAKKRAHEAALKQIQEDRDRLKMKISDQQAAVAPKTPAPTSPPHTSVPSKSAVLQIRLPAGRPLKHTFKPDDILETVWNYVQSQFGNLASMQLMQPFPRQEFDSNHMQQTLQELHLVPNGSLVLKKMETTSTGSESENAFPVSVAPPSSSISAPPVNEMHPPNHHWGSGMKLENEEPQPEEEMAQEEEVEHNGQVMEEGVNDLVPPQHGGQPPWLLPNMHHLAHQWGGGAMLMGNVINPDRFPHHSQDPRALAAEKARERYSRLQEDGAEASSAGEILSQHTQDMPMLRQLVIQHLIGRLCDPRQPIQSLHGLPANVAEGLLKQLMKEKLLRPKTLHPFIPSHLQTLLLDYYPYATNELLHEIRLHNCLAHLSLKACSLITDRGLQDISSLKRLKVLNLAACTQLTDNCLPLVRELPNLQVLILESTGVSDRGMQELFHQPLTSLVNLDLSKTQVTHRIFNLAKNAPKLSHLNLEQSEVASLSGVKELCLQSLNLSHTKIVTDSLLCLSGCDIRALNISNTPNIEGDLGLEYLQSLKLLQHLSLPSRLSLSDHGLQFTTAMPLVLLDLTNYLNVGDDGMRHIGKITSLRRLLLCNTKITDGGLLFLRGLVNLEEISLDRTAITDEGACVVEAFTRLQQLSLTETGISNAFLEHQSLNPCYLLSKLNLSRTAISDKGVRCLRLPNLTLLNLDHTRIHPQITECVRENCPKILQITTKNITPMKDDEEA</sequence>
<dbReference type="PROSITE" id="PS50033">
    <property type="entry name" value="UBX"/>
    <property type="match status" value="1"/>
</dbReference>
<dbReference type="GO" id="GO:0031146">
    <property type="term" value="P:SCF-dependent proteasomal ubiquitin-dependent protein catabolic process"/>
    <property type="evidence" value="ECO:0007669"/>
    <property type="project" value="TreeGrafter"/>
</dbReference>
<dbReference type="OMA" id="WEDAVNY"/>
<dbReference type="HOGENOM" id="CLU_014341_0_0_1"/>
<evidence type="ECO:0000313" key="4">
    <source>
        <dbReference type="EMBL" id="ELU15470.1"/>
    </source>
</evidence>
<dbReference type="InterPro" id="IPR001012">
    <property type="entry name" value="UBX_dom"/>
</dbReference>
<organism evidence="4">
    <name type="scientific">Capitella teleta</name>
    <name type="common">Polychaete worm</name>
    <dbReference type="NCBI Taxonomy" id="283909"/>
    <lineage>
        <taxon>Eukaryota</taxon>
        <taxon>Metazoa</taxon>
        <taxon>Spiralia</taxon>
        <taxon>Lophotrochozoa</taxon>
        <taxon>Annelida</taxon>
        <taxon>Polychaeta</taxon>
        <taxon>Sedentaria</taxon>
        <taxon>Scolecida</taxon>
        <taxon>Capitellidae</taxon>
        <taxon>Capitella</taxon>
    </lineage>
</organism>
<feature type="compositionally biased region" description="Low complexity" evidence="1">
    <location>
        <begin position="270"/>
        <end position="287"/>
    </location>
</feature>
<feature type="domain" description="UBX" evidence="3">
    <location>
        <begin position="178"/>
        <end position="255"/>
    </location>
</feature>
<evidence type="ECO:0000313" key="5">
    <source>
        <dbReference type="EnsemblMetazoa" id="CapteP224593"/>
    </source>
</evidence>
<reference evidence="4 6" key="2">
    <citation type="journal article" date="2013" name="Nature">
        <title>Insights into bilaterian evolution from three spiralian genomes.</title>
        <authorList>
            <person name="Simakov O."/>
            <person name="Marletaz F."/>
            <person name="Cho S.J."/>
            <person name="Edsinger-Gonzales E."/>
            <person name="Havlak P."/>
            <person name="Hellsten U."/>
            <person name="Kuo D.H."/>
            <person name="Larsson T."/>
            <person name="Lv J."/>
            <person name="Arendt D."/>
            <person name="Savage R."/>
            <person name="Osoegawa K."/>
            <person name="de Jong P."/>
            <person name="Grimwood J."/>
            <person name="Chapman J.A."/>
            <person name="Shapiro H."/>
            <person name="Aerts A."/>
            <person name="Otillar R.P."/>
            <person name="Terry A.Y."/>
            <person name="Boore J.L."/>
            <person name="Grigoriev I.V."/>
            <person name="Lindberg D.R."/>
            <person name="Seaver E.C."/>
            <person name="Weisblat D.A."/>
            <person name="Putnam N.H."/>
            <person name="Rokhsar D.S."/>
        </authorList>
    </citation>
    <scope>NUCLEOTIDE SEQUENCE</scope>
    <source>
        <strain evidence="4 6">I ESC-2004</strain>
    </source>
</reference>
<evidence type="ECO:0000259" key="2">
    <source>
        <dbReference type="PROSITE" id="PS50030"/>
    </source>
</evidence>
<keyword evidence="6" id="KW-1185">Reference proteome</keyword>
<feature type="region of interest" description="Disordered" evidence="1">
    <location>
        <begin position="159"/>
        <end position="181"/>
    </location>
</feature>
<dbReference type="SMART" id="SM00166">
    <property type="entry name" value="UBX"/>
    <property type="match status" value="1"/>
</dbReference>
<dbReference type="CDD" id="cd14333">
    <property type="entry name" value="UBA_unchar_Eumetazoa"/>
    <property type="match status" value="1"/>
</dbReference>
<dbReference type="Gene3D" id="3.10.20.90">
    <property type="entry name" value="Phosphatidylinositol 3-kinase Catalytic Subunit, Chain A, domain 1"/>
    <property type="match status" value="1"/>
</dbReference>
<dbReference type="SUPFAM" id="SSF46934">
    <property type="entry name" value="UBA-like"/>
    <property type="match status" value="1"/>
</dbReference>
<evidence type="ECO:0008006" key="7">
    <source>
        <dbReference type="Google" id="ProtNLM"/>
    </source>
</evidence>
<dbReference type="InterPro" id="IPR032675">
    <property type="entry name" value="LRR_dom_sf"/>
</dbReference>
<dbReference type="EMBL" id="KB293808">
    <property type="protein sequence ID" value="ELU15470.1"/>
    <property type="molecule type" value="Genomic_DNA"/>
</dbReference>